<reference evidence="1 2" key="1">
    <citation type="journal article" date="2019" name="Nat. Ecol. Evol.">
        <title>Megaphylogeny resolves global patterns of mushroom evolution.</title>
        <authorList>
            <person name="Varga T."/>
            <person name="Krizsan K."/>
            <person name="Foldi C."/>
            <person name="Dima B."/>
            <person name="Sanchez-Garcia M."/>
            <person name="Sanchez-Ramirez S."/>
            <person name="Szollosi G.J."/>
            <person name="Szarkandi J.G."/>
            <person name="Papp V."/>
            <person name="Albert L."/>
            <person name="Andreopoulos W."/>
            <person name="Angelini C."/>
            <person name="Antonin V."/>
            <person name="Barry K.W."/>
            <person name="Bougher N.L."/>
            <person name="Buchanan P."/>
            <person name="Buyck B."/>
            <person name="Bense V."/>
            <person name="Catcheside P."/>
            <person name="Chovatia M."/>
            <person name="Cooper J."/>
            <person name="Damon W."/>
            <person name="Desjardin D."/>
            <person name="Finy P."/>
            <person name="Geml J."/>
            <person name="Haridas S."/>
            <person name="Hughes K."/>
            <person name="Justo A."/>
            <person name="Karasinski D."/>
            <person name="Kautmanova I."/>
            <person name="Kiss B."/>
            <person name="Kocsube S."/>
            <person name="Kotiranta H."/>
            <person name="LaButti K.M."/>
            <person name="Lechner B.E."/>
            <person name="Liimatainen K."/>
            <person name="Lipzen A."/>
            <person name="Lukacs Z."/>
            <person name="Mihaltcheva S."/>
            <person name="Morgado L.N."/>
            <person name="Niskanen T."/>
            <person name="Noordeloos M.E."/>
            <person name="Ohm R.A."/>
            <person name="Ortiz-Santana B."/>
            <person name="Ovrebo C."/>
            <person name="Racz N."/>
            <person name="Riley R."/>
            <person name="Savchenko A."/>
            <person name="Shiryaev A."/>
            <person name="Soop K."/>
            <person name="Spirin V."/>
            <person name="Szebenyi C."/>
            <person name="Tomsovsky M."/>
            <person name="Tulloss R.E."/>
            <person name="Uehling J."/>
            <person name="Grigoriev I.V."/>
            <person name="Vagvolgyi C."/>
            <person name="Papp T."/>
            <person name="Martin F.M."/>
            <person name="Miettinen O."/>
            <person name="Hibbett D.S."/>
            <person name="Nagy L.G."/>
        </authorList>
    </citation>
    <scope>NUCLEOTIDE SEQUENCE [LARGE SCALE GENOMIC DNA]</scope>
    <source>
        <strain evidence="1 2">NL-1719</strain>
    </source>
</reference>
<keyword evidence="2" id="KW-1185">Reference proteome</keyword>
<dbReference type="EMBL" id="ML208630">
    <property type="protein sequence ID" value="TFK61763.1"/>
    <property type="molecule type" value="Genomic_DNA"/>
</dbReference>
<accession>A0ACD3A7B7</accession>
<proteinExistence type="predicted"/>
<gene>
    <name evidence="1" type="ORF">BDN72DRAFT_849392</name>
</gene>
<organism evidence="1 2">
    <name type="scientific">Pluteus cervinus</name>
    <dbReference type="NCBI Taxonomy" id="181527"/>
    <lineage>
        <taxon>Eukaryota</taxon>
        <taxon>Fungi</taxon>
        <taxon>Dikarya</taxon>
        <taxon>Basidiomycota</taxon>
        <taxon>Agaricomycotina</taxon>
        <taxon>Agaricomycetes</taxon>
        <taxon>Agaricomycetidae</taxon>
        <taxon>Agaricales</taxon>
        <taxon>Pluteineae</taxon>
        <taxon>Pluteaceae</taxon>
        <taxon>Pluteus</taxon>
    </lineage>
</organism>
<protein>
    <submittedName>
        <fullName evidence="1">Uncharacterized protein</fullName>
    </submittedName>
</protein>
<dbReference type="Proteomes" id="UP000308600">
    <property type="component" value="Unassembled WGS sequence"/>
</dbReference>
<sequence length="75" mass="7763">MRFTSFTSLVVLSLGLVGANAGAVSVRNDPTQKCLTKCGVSDYGVFVSCLQSRDQCPAGLLDCMANCLSDVTGGL</sequence>
<name>A0ACD3A7B7_9AGAR</name>
<evidence type="ECO:0000313" key="1">
    <source>
        <dbReference type="EMBL" id="TFK61763.1"/>
    </source>
</evidence>
<evidence type="ECO:0000313" key="2">
    <source>
        <dbReference type="Proteomes" id="UP000308600"/>
    </source>
</evidence>